<dbReference type="Proteomes" id="UP000007652">
    <property type="component" value="Unassembled WGS sequence"/>
</dbReference>
<evidence type="ECO:0000259" key="5">
    <source>
        <dbReference type="PROSITE" id="PS50111"/>
    </source>
</evidence>
<evidence type="ECO:0000313" key="6">
    <source>
        <dbReference type="EMBL" id="CCJ33151.1"/>
    </source>
</evidence>
<dbReference type="SUPFAM" id="SSF58104">
    <property type="entry name" value="Methyl-accepting chemotaxis protein (MCP) signaling domain"/>
    <property type="match status" value="1"/>
</dbReference>
<dbReference type="SMART" id="SM00283">
    <property type="entry name" value="MA"/>
    <property type="match status" value="1"/>
</dbReference>
<accession>I7J4W6</accession>
<dbReference type="STRING" id="857293.CAAU_1067"/>
<feature type="coiled-coil region" evidence="3">
    <location>
        <begin position="224"/>
        <end position="251"/>
    </location>
</feature>
<evidence type="ECO:0000313" key="7">
    <source>
        <dbReference type="Proteomes" id="UP000007652"/>
    </source>
</evidence>
<dbReference type="GO" id="GO:0007165">
    <property type="term" value="P:signal transduction"/>
    <property type="evidence" value="ECO:0007669"/>
    <property type="project" value="UniProtKB-KW"/>
</dbReference>
<dbReference type="RefSeq" id="WP_008908423.1">
    <property type="nucleotide sequence ID" value="NZ_CAKP01000064.1"/>
</dbReference>
<sequence>MELVKLVGIIVLTSIFAKIMLFFTEPFLAIVFACAFATMLTFSLIRREKIIEKTVISDAKLDLKETSKNLAEASKNLYISTNEINNSSNQTVNFSKEIVKLVEEDDKSINLIDDESRSIINNIDVIEVISNETKELSNKNMRVIEESSRTIKDIIKNFNDIVGIYKEYLSITDELTKTSESIFEISKSIDDIANQTNLLSLNASIEAARAGEYGRGFLVVANEVRKLSDQVKSFNMNIKNLTNDIKESIEKMQKISYSSNEKMKNMNEFFIEVDDALNDIFDASNNLDVKVDEIKEGSKGVRNSVEITKERINVLKTSHDKTLEYIKLTAKMLQKQREMVENLNKVMTDISNLSNNFLEDSIDEDKQKKLQEIAIKIKEYKGSKDADSLKKLCRELGINDVYYANEKGIFEYGTTKEAIGLNIFEIDKRYVDFVRSNKDYEIYPLTRRLDTGELYKFLAIKREDEKGVISAGISIDNILKL</sequence>
<evidence type="ECO:0000256" key="3">
    <source>
        <dbReference type="SAM" id="Coils"/>
    </source>
</evidence>
<feature type="transmembrane region" description="Helical" evidence="4">
    <location>
        <begin position="27"/>
        <end position="45"/>
    </location>
</feature>
<dbReference type="PROSITE" id="PS50111">
    <property type="entry name" value="CHEMOTAXIS_TRANSDUC_2"/>
    <property type="match status" value="1"/>
</dbReference>
<dbReference type="eggNOG" id="COG0840">
    <property type="taxonomic scope" value="Bacteria"/>
</dbReference>
<dbReference type="Pfam" id="PF00015">
    <property type="entry name" value="MCPsignal"/>
    <property type="match status" value="1"/>
</dbReference>
<evidence type="ECO:0000256" key="1">
    <source>
        <dbReference type="ARBA" id="ARBA00023224"/>
    </source>
</evidence>
<protein>
    <submittedName>
        <fullName evidence="6">Chemotaxis sensory transducer</fullName>
    </submittedName>
</protein>
<keyword evidence="1 2" id="KW-0807">Transducer</keyword>
<organism evidence="6 7">
    <name type="scientific">Caloramator australicus RC3</name>
    <dbReference type="NCBI Taxonomy" id="857293"/>
    <lineage>
        <taxon>Bacteria</taxon>
        <taxon>Bacillati</taxon>
        <taxon>Bacillota</taxon>
        <taxon>Clostridia</taxon>
        <taxon>Eubacteriales</taxon>
        <taxon>Clostridiaceae</taxon>
        <taxon>Caloramator</taxon>
    </lineage>
</organism>
<reference evidence="6 7" key="1">
    <citation type="journal article" date="2011" name="J. Bacteriol.">
        <title>Draft genome sequence of Caloramator australicus strain RC3T, a thermoanaerobe from the Great Artesian Basin of Australia.</title>
        <authorList>
            <person name="Ogg C.D."/>
            <person name="Patel B.K.C."/>
        </authorList>
    </citation>
    <scope>NUCLEOTIDE SEQUENCE [LARGE SCALE GENOMIC DNA]</scope>
    <source>
        <strain evidence="6 7">RC3</strain>
    </source>
</reference>
<dbReference type="EMBL" id="CAKP01000064">
    <property type="protein sequence ID" value="CCJ33151.1"/>
    <property type="molecule type" value="Genomic_DNA"/>
</dbReference>
<evidence type="ECO:0000256" key="4">
    <source>
        <dbReference type="SAM" id="Phobius"/>
    </source>
</evidence>
<keyword evidence="4" id="KW-0472">Membrane</keyword>
<keyword evidence="7" id="KW-1185">Reference proteome</keyword>
<name>I7J4W6_9CLOT</name>
<feature type="domain" description="Methyl-accepting transducer" evidence="5">
    <location>
        <begin position="73"/>
        <end position="316"/>
    </location>
</feature>
<dbReference type="InterPro" id="IPR004089">
    <property type="entry name" value="MCPsignal_dom"/>
</dbReference>
<dbReference type="AlphaFoldDB" id="I7J4W6"/>
<dbReference type="OrthoDB" id="9816519at2"/>
<dbReference type="PANTHER" id="PTHR32089">
    <property type="entry name" value="METHYL-ACCEPTING CHEMOTAXIS PROTEIN MCPB"/>
    <property type="match status" value="1"/>
</dbReference>
<keyword evidence="3" id="KW-0175">Coiled coil</keyword>
<keyword evidence="4" id="KW-1133">Transmembrane helix</keyword>
<keyword evidence="4" id="KW-0812">Transmembrane</keyword>
<gene>
    <name evidence="6" type="ORF">CAAU_1067</name>
</gene>
<comment type="caution">
    <text evidence="6">The sequence shown here is derived from an EMBL/GenBank/DDBJ whole genome shotgun (WGS) entry which is preliminary data.</text>
</comment>
<proteinExistence type="predicted"/>
<evidence type="ECO:0000256" key="2">
    <source>
        <dbReference type="PROSITE-ProRule" id="PRU00284"/>
    </source>
</evidence>
<dbReference type="PANTHER" id="PTHR32089:SF112">
    <property type="entry name" value="LYSOZYME-LIKE PROTEIN-RELATED"/>
    <property type="match status" value="1"/>
</dbReference>
<dbReference type="GO" id="GO:0016020">
    <property type="term" value="C:membrane"/>
    <property type="evidence" value="ECO:0007669"/>
    <property type="project" value="InterPro"/>
</dbReference>
<dbReference type="Gene3D" id="1.10.287.950">
    <property type="entry name" value="Methyl-accepting chemotaxis protein"/>
    <property type="match status" value="1"/>
</dbReference>